<dbReference type="GO" id="GO:0045892">
    <property type="term" value="P:negative regulation of DNA-templated transcription"/>
    <property type="evidence" value="ECO:0007669"/>
    <property type="project" value="TreeGrafter"/>
</dbReference>
<dbReference type="HOGENOM" id="CLU_063236_8_1_9"/>
<dbReference type="SUPFAM" id="SSF46785">
    <property type="entry name" value="Winged helix' DNA-binding domain"/>
    <property type="match status" value="1"/>
</dbReference>
<keyword evidence="6" id="KW-1185">Reference proteome</keyword>
<dbReference type="InterPro" id="IPR000524">
    <property type="entry name" value="Tscrpt_reg_HTH_GntR"/>
</dbReference>
<dbReference type="InterPro" id="IPR050679">
    <property type="entry name" value="Bact_HTH_transcr_reg"/>
</dbReference>
<dbReference type="KEGG" id="dae:Dtox_1448"/>
<keyword evidence="3" id="KW-0804">Transcription</keyword>
<dbReference type="AlphaFoldDB" id="C8VVK1"/>
<accession>C8VVK1</accession>
<dbReference type="InterPro" id="IPR036390">
    <property type="entry name" value="WH_DNA-bd_sf"/>
</dbReference>
<evidence type="ECO:0000256" key="1">
    <source>
        <dbReference type="ARBA" id="ARBA00023015"/>
    </source>
</evidence>
<dbReference type="PANTHER" id="PTHR44846">
    <property type="entry name" value="MANNOSYL-D-GLYCERATE TRANSPORT/METABOLISM SYSTEM REPRESSOR MNGR-RELATED"/>
    <property type="match status" value="1"/>
</dbReference>
<dbReference type="Pfam" id="PF07702">
    <property type="entry name" value="UTRA"/>
    <property type="match status" value="1"/>
</dbReference>
<dbReference type="SUPFAM" id="SSF64288">
    <property type="entry name" value="Chorismate lyase-like"/>
    <property type="match status" value="1"/>
</dbReference>
<keyword evidence="2" id="KW-0238">DNA-binding</keyword>
<dbReference type="Gene3D" id="3.40.1410.10">
    <property type="entry name" value="Chorismate lyase-like"/>
    <property type="match status" value="1"/>
</dbReference>
<dbReference type="EMBL" id="CP001720">
    <property type="protein sequence ID" value="ACV62316.1"/>
    <property type="molecule type" value="Genomic_DNA"/>
</dbReference>
<dbReference type="InterPro" id="IPR028978">
    <property type="entry name" value="Chorismate_lyase_/UTRA_dom_sf"/>
</dbReference>
<dbReference type="InterPro" id="IPR036388">
    <property type="entry name" value="WH-like_DNA-bd_sf"/>
</dbReference>
<proteinExistence type="predicted"/>
<dbReference type="eggNOG" id="COG2188">
    <property type="taxonomic scope" value="Bacteria"/>
</dbReference>
<name>C8VVK1_DESAS</name>
<gene>
    <name evidence="5" type="ordered locus">Dtox_1448</name>
</gene>
<sequence>MSRKRKWEEIADTMREQIISGKFKPGQDFPTNLELMKTFEVHAATIQQAVNALITEGLVISSGSSSNRRTVYKPPERSVRSAGFLTEVGSRGTQEILELKIIDTADEAPEDVSKHFSFPILKYKTRQYRDNIPVAISEAYLSNNIPLEKFKEELMDPAVELYSLMKKYGFNPTTCRESLVVSSPNLEEQELLRLPRLTFLPTVRITRLVYDSKGCLLEYCLLVDRADCYEFTYEFPLTVVK</sequence>
<evidence type="ECO:0000256" key="3">
    <source>
        <dbReference type="ARBA" id="ARBA00023163"/>
    </source>
</evidence>
<keyword evidence="1" id="KW-0805">Transcription regulation</keyword>
<evidence type="ECO:0000313" key="5">
    <source>
        <dbReference type="EMBL" id="ACV62316.1"/>
    </source>
</evidence>
<dbReference type="PANTHER" id="PTHR44846:SF17">
    <property type="entry name" value="GNTR-FAMILY TRANSCRIPTIONAL REGULATOR"/>
    <property type="match status" value="1"/>
</dbReference>
<protein>
    <submittedName>
        <fullName evidence="5">Transcriptional regulator, GntR family</fullName>
    </submittedName>
</protein>
<evidence type="ECO:0000259" key="4">
    <source>
        <dbReference type="PROSITE" id="PS50949"/>
    </source>
</evidence>
<dbReference type="GO" id="GO:0003677">
    <property type="term" value="F:DNA binding"/>
    <property type="evidence" value="ECO:0007669"/>
    <property type="project" value="UniProtKB-KW"/>
</dbReference>
<feature type="domain" description="HTH gntR-type" evidence="4">
    <location>
        <begin position="4"/>
        <end position="74"/>
    </location>
</feature>
<dbReference type="CDD" id="cd07377">
    <property type="entry name" value="WHTH_GntR"/>
    <property type="match status" value="1"/>
</dbReference>
<dbReference type="Pfam" id="PF00392">
    <property type="entry name" value="GntR"/>
    <property type="match status" value="1"/>
</dbReference>
<evidence type="ECO:0000256" key="2">
    <source>
        <dbReference type="ARBA" id="ARBA00023125"/>
    </source>
</evidence>
<organism evidence="5 6">
    <name type="scientific">Desulfofarcimen acetoxidans (strain ATCC 49208 / DSM 771 / KCTC 5769 / VKM B-1644 / 5575)</name>
    <name type="common">Desulfotomaculum acetoxidans</name>
    <dbReference type="NCBI Taxonomy" id="485916"/>
    <lineage>
        <taxon>Bacteria</taxon>
        <taxon>Bacillati</taxon>
        <taxon>Bacillota</taxon>
        <taxon>Clostridia</taxon>
        <taxon>Eubacteriales</taxon>
        <taxon>Peptococcaceae</taxon>
        <taxon>Desulfofarcimen</taxon>
    </lineage>
</organism>
<dbReference type="OrthoDB" id="457376at2"/>
<dbReference type="SMART" id="SM00866">
    <property type="entry name" value="UTRA"/>
    <property type="match status" value="1"/>
</dbReference>
<dbReference type="GO" id="GO:0003700">
    <property type="term" value="F:DNA-binding transcription factor activity"/>
    <property type="evidence" value="ECO:0007669"/>
    <property type="project" value="InterPro"/>
</dbReference>
<dbReference type="Gene3D" id="1.10.10.10">
    <property type="entry name" value="Winged helix-like DNA-binding domain superfamily/Winged helix DNA-binding domain"/>
    <property type="match status" value="1"/>
</dbReference>
<dbReference type="Proteomes" id="UP000002217">
    <property type="component" value="Chromosome"/>
</dbReference>
<evidence type="ECO:0000313" key="6">
    <source>
        <dbReference type="Proteomes" id="UP000002217"/>
    </source>
</evidence>
<dbReference type="InterPro" id="IPR011663">
    <property type="entry name" value="UTRA"/>
</dbReference>
<dbReference type="RefSeq" id="WP_015757030.1">
    <property type="nucleotide sequence ID" value="NC_013216.1"/>
</dbReference>
<dbReference type="PROSITE" id="PS50949">
    <property type="entry name" value="HTH_GNTR"/>
    <property type="match status" value="1"/>
</dbReference>
<dbReference type="STRING" id="485916.Dtox_1448"/>
<reference evidence="5 6" key="1">
    <citation type="journal article" date="2009" name="Stand. Genomic Sci.">
        <title>Complete genome sequence of Desulfotomaculum acetoxidans type strain (5575).</title>
        <authorList>
            <person name="Spring S."/>
            <person name="Lapidus A."/>
            <person name="Schroder M."/>
            <person name="Gleim D."/>
            <person name="Sims D."/>
            <person name="Meincke L."/>
            <person name="Glavina Del Rio T."/>
            <person name="Tice H."/>
            <person name="Copeland A."/>
            <person name="Cheng J.F."/>
            <person name="Lucas S."/>
            <person name="Chen F."/>
            <person name="Nolan M."/>
            <person name="Bruce D."/>
            <person name="Goodwin L."/>
            <person name="Pitluck S."/>
            <person name="Ivanova N."/>
            <person name="Mavromatis K."/>
            <person name="Mikhailova N."/>
            <person name="Pati A."/>
            <person name="Chen A."/>
            <person name="Palaniappan K."/>
            <person name="Land M."/>
            <person name="Hauser L."/>
            <person name="Chang Y.J."/>
            <person name="Jeffries C.D."/>
            <person name="Chain P."/>
            <person name="Saunders E."/>
            <person name="Brettin T."/>
            <person name="Detter J.C."/>
            <person name="Goker M."/>
            <person name="Bristow J."/>
            <person name="Eisen J.A."/>
            <person name="Markowitz V."/>
            <person name="Hugenholtz P."/>
            <person name="Kyrpides N.C."/>
            <person name="Klenk H.P."/>
            <person name="Han C."/>
        </authorList>
    </citation>
    <scope>NUCLEOTIDE SEQUENCE [LARGE SCALE GENOMIC DNA]</scope>
    <source>
        <strain evidence="6">ATCC 49208 / DSM 771 / VKM B-1644</strain>
    </source>
</reference>